<evidence type="ECO:0000256" key="1">
    <source>
        <dbReference type="ARBA" id="ARBA00023002"/>
    </source>
</evidence>
<dbReference type="EMBL" id="CP109134">
    <property type="protein sequence ID" value="WSD04600.1"/>
    <property type="molecule type" value="Genomic_DNA"/>
</dbReference>
<proteinExistence type="inferred from homology"/>
<accession>A0ABZ1GH41</accession>
<evidence type="ECO:0000256" key="3">
    <source>
        <dbReference type="RuleBase" id="RU003345"/>
    </source>
</evidence>
<dbReference type="GeneID" id="91541232"/>
<dbReference type="InterPro" id="IPR016162">
    <property type="entry name" value="Ald_DH_N"/>
</dbReference>
<organism evidence="5 6">
    <name type="scientific">Streptomyces hirsutus</name>
    <dbReference type="NCBI Taxonomy" id="35620"/>
    <lineage>
        <taxon>Bacteria</taxon>
        <taxon>Bacillati</taxon>
        <taxon>Actinomycetota</taxon>
        <taxon>Actinomycetes</taxon>
        <taxon>Kitasatosporales</taxon>
        <taxon>Streptomycetaceae</taxon>
        <taxon>Streptomyces</taxon>
    </lineage>
</organism>
<dbReference type="CDD" id="cd07106">
    <property type="entry name" value="ALDH_AldA-AAD23400"/>
    <property type="match status" value="1"/>
</dbReference>
<dbReference type="Gene3D" id="3.40.605.10">
    <property type="entry name" value="Aldehyde Dehydrogenase, Chain A, domain 1"/>
    <property type="match status" value="1"/>
</dbReference>
<dbReference type="SUPFAM" id="SSF53720">
    <property type="entry name" value="ALDH-like"/>
    <property type="match status" value="1"/>
</dbReference>
<dbReference type="InterPro" id="IPR029510">
    <property type="entry name" value="Ald_DH_CS_GLU"/>
</dbReference>
<name>A0ABZ1GH41_9ACTN</name>
<feature type="domain" description="Aldehyde dehydrogenase" evidence="4">
    <location>
        <begin position="15"/>
        <end position="460"/>
    </location>
</feature>
<dbReference type="InterPro" id="IPR015590">
    <property type="entry name" value="Aldehyde_DH_dom"/>
</dbReference>
<comment type="similarity">
    <text evidence="3">Belongs to the aldehyde dehydrogenase family.</text>
</comment>
<dbReference type="RefSeq" id="WP_326750918.1">
    <property type="nucleotide sequence ID" value="NZ_CP109134.1"/>
</dbReference>
<keyword evidence="6" id="KW-1185">Reference proteome</keyword>
<dbReference type="InterPro" id="IPR016163">
    <property type="entry name" value="Ald_DH_C"/>
</dbReference>
<feature type="active site" evidence="2">
    <location>
        <position position="238"/>
    </location>
</feature>
<dbReference type="PROSITE" id="PS00687">
    <property type="entry name" value="ALDEHYDE_DEHYDR_GLU"/>
    <property type="match status" value="1"/>
</dbReference>
<reference evidence="5 6" key="1">
    <citation type="submission" date="2022-10" db="EMBL/GenBank/DDBJ databases">
        <title>The complete genomes of actinobacterial strains from the NBC collection.</title>
        <authorList>
            <person name="Joergensen T.S."/>
            <person name="Alvarez Arevalo M."/>
            <person name="Sterndorff E.B."/>
            <person name="Faurdal D."/>
            <person name="Vuksanovic O."/>
            <person name="Mourched A.-S."/>
            <person name="Charusanti P."/>
            <person name="Shaw S."/>
            <person name="Blin K."/>
            <person name="Weber T."/>
        </authorList>
    </citation>
    <scope>NUCLEOTIDE SEQUENCE [LARGE SCALE GENOMIC DNA]</scope>
    <source>
        <strain evidence="5 6">NBC 01753</strain>
    </source>
</reference>
<evidence type="ECO:0000256" key="2">
    <source>
        <dbReference type="PROSITE-ProRule" id="PRU10007"/>
    </source>
</evidence>
<dbReference type="PANTHER" id="PTHR11699">
    <property type="entry name" value="ALDEHYDE DEHYDROGENASE-RELATED"/>
    <property type="match status" value="1"/>
</dbReference>
<sequence>MLSMTIDGKPVDTRDTFDVVNPATGAVEAQAPECTPEQLDQAMTSAARAQTSWKRDDEARRQTLRDLADAVDAHQEELTGLLVQETGKPRAVAAAEVASSAPWIRYYADLDWPKRVIQDDSTARIEVAHRPMGVVAAITPWNGPVGMWTWKIAPALRGGNTVVLKPSPFTPLSTLLLGRIGAEVLPPGVINIVTGGDELGKAMTSHPTPRKISFTGSIPAGRSVAVNAAHDLKRVTLELGGNDAAIVLDDADLEKTAGTLFAFSMFNCGQICCIPKRIFVPANRYEEFVDAFGAAARATAVGDPTDPATAMGPLTTRPQFDRVSELVSDAVARGARVVSGGKPIEGGGYFFEPTVFADVAEGVRIVDEEQFGPVIPLLKYDTVDEAVTRANATDYGLSGSVWSADEEKARAVAEQLECGTAWVNCHAMLPSHAPFSGAKHSGLGVANGEDGLRSFTEQQVIHTAKG</sequence>
<dbReference type="InterPro" id="IPR016161">
    <property type="entry name" value="Ald_DH/histidinol_DH"/>
</dbReference>
<evidence type="ECO:0000313" key="6">
    <source>
        <dbReference type="Proteomes" id="UP001335325"/>
    </source>
</evidence>
<gene>
    <name evidence="5" type="ORF">OIE73_01635</name>
</gene>
<keyword evidence="1 3" id="KW-0560">Oxidoreductase</keyword>
<dbReference type="InterPro" id="IPR044086">
    <property type="entry name" value="LUC3-like"/>
</dbReference>
<evidence type="ECO:0000259" key="4">
    <source>
        <dbReference type="Pfam" id="PF00171"/>
    </source>
</evidence>
<dbReference type="Gene3D" id="3.40.309.10">
    <property type="entry name" value="Aldehyde Dehydrogenase, Chain A, domain 2"/>
    <property type="match status" value="1"/>
</dbReference>
<dbReference type="Pfam" id="PF00171">
    <property type="entry name" value="Aldedh"/>
    <property type="match status" value="1"/>
</dbReference>
<protein>
    <submittedName>
        <fullName evidence="5">Aldehyde dehydrogenase family protein</fullName>
    </submittedName>
</protein>
<dbReference type="Proteomes" id="UP001335325">
    <property type="component" value="Chromosome"/>
</dbReference>
<evidence type="ECO:0000313" key="5">
    <source>
        <dbReference type="EMBL" id="WSD04600.1"/>
    </source>
</evidence>